<protein>
    <submittedName>
        <fullName evidence="3">Uncharacterized protein</fullName>
    </submittedName>
</protein>
<name>A0A8S9ISJ6_BRACR</name>
<feature type="region of interest" description="Disordered" evidence="1">
    <location>
        <begin position="1"/>
        <end position="24"/>
    </location>
</feature>
<comment type="caution">
    <text evidence="3">The sequence shown here is derived from an EMBL/GenBank/DDBJ whole genome shotgun (WGS) entry which is preliminary data.</text>
</comment>
<evidence type="ECO:0000313" key="3">
    <source>
        <dbReference type="EMBL" id="KAF2572402.1"/>
    </source>
</evidence>
<accession>A0A8S9ISJ6</accession>
<evidence type="ECO:0000256" key="1">
    <source>
        <dbReference type="SAM" id="MobiDB-lite"/>
    </source>
</evidence>
<gene>
    <name evidence="3" type="ORF">F2Q70_00004990</name>
</gene>
<proteinExistence type="predicted"/>
<keyword evidence="2" id="KW-0472">Membrane</keyword>
<feature type="transmembrane region" description="Helical" evidence="2">
    <location>
        <begin position="126"/>
        <end position="146"/>
    </location>
</feature>
<organism evidence="3">
    <name type="scientific">Brassica cretica</name>
    <name type="common">Mustard</name>
    <dbReference type="NCBI Taxonomy" id="69181"/>
    <lineage>
        <taxon>Eukaryota</taxon>
        <taxon>Viridiplantae</taxon>
        <taxon>Streptophyta</taxon>
        <taxon>Embryophyta</taxon>
        <taxon>Tracheophyta</taxon>
        <taxon>Spermatophyta</taxon>
        <taxon>Magnoliopsida</taxon>
        <taxon>eudicotyledons</taxon>
        <taxon>Gunneridae</taxon>
        <taxon>Pentapetalae</taxon>
        <taxon>rosids</taxon>
        <taxon>malvids</taxon>
        <taxon>Brassicales</taxon>
        <taxon>Brassicaceae</taxon>
        <taxon>Brassiceae</taxon>
        <taxon>Brassica</taxon>
    </lineage>
</organism>
<keyword evidence="2" id="KW-0812">Transmembrane</keyword>
<dbReference type="AlphaFoldDB" id="A0A8S9ISJ6"/>
<evidence type="ECO:0000256" key="2">
    <source>
        <dbReference type="SAM" id="Phobius"/>
    </source>
</evidence>
<dbReference type="EMBL" id="QGKY02001015">
    <property type="protein sequence ID" value="KAF2572402.1"/>
    <property type="molecule type" value="Genomic_DNA"/>
</dbReference>
<sequence length="161" mass="18163">MIPAHDLRPSQLDPETRSQPARDRRLDTARDNSLFRFVIRRPQLQLAFPIPARTARDTALWRERVAGFLSVAWKTSLVSKLFFGARLQVKPALMWGGNSSIDSGASFFRCGHSSFRRSCFLSDVEFGWCLFTVFSYVLLGVAFGYVPSTLKLLGSPCGDLW</sequence>
<keyword evidence="2" id="KW-1133">Transmembrane helix</keyword>
<reference evidence="3" key="1">
    <citation type="submission" date="2019-12" db="EMBL/GenBank/DDBJ databases">
        <title>Genome sequencing and annotation of Brassica cretica.</title>
        <authorList>
            <person name="Studholme D.J."/>
            <person name="Sarris P.F."/>
        </authorList>
    </citation>
    <scope>NUCLEOTIDE SEQUENCE</scope>
    <source>
        <strain evidence="3">PFS-102/07</strain>
        <tissue evidence="3">Leaf</tissue>
    </source>
</reference>